<reference evidence="1 2" key="1">
    <citation type="journal article" date="2020" name="ISME J.">
        <title>Uncovering the hidden diversity of litter-decomposition mechanisms in mushroom-forming fungi.</title>
        <authorList>
            <person name="Floudas D."/>
            <person name="Bentzer J."/>
            <person name="Ahren D."/>
            <person name="Johansson T."/>
            <person name="Persson P."/>
            <person name="Tunlid A."/>
        </authorList>
    </citation>
    <scope>NUCLEOTIDE SEQUENCE [LARGE SCALE GENOMIC DNA]</scope>
    <source>
        <strain evidence="1 2">CBS 406.79</strain>
    </source>
</reference>
<evidence type="ECO:0000313" key="1">
    <source>
        <dbReference type="EMBL" id="KAF5353769.1"/>
    </source>
</evidence>
<keyword evidence="2" id="KW-1185">Reference proteome</keyword>
<dbReference type="Gene3D" id="3.20.20.80">
    <property type="entry name" value="Glycosidases"/>
    <property type="match status" value="1"/>
</dbReference>
<dbReference type="Proteomes" id="UP000518752">
    <property type="component" value="Unassembled WGS sequence"/>
</dbReference>
<comment type="caution">
    <text evidence="1">The sequence shown here is derived from an EMBL/GenBank/DDBJ whole genome shotgun (WGS) entry which is preliminary data.</text>
</comment>
<evidence type="ECO:0008006" key="3">
    <source>
        <dbReference type="Google" id="ProtNLM"/>
    </source>
</evidence>
<protein>
    <recommendedName>
        <fullName evidence="3">Chitinase</fullName>
    </recommendedName>
</protein>
<dbReference type="SUPFAM" id="SSF51445">
    <property type="entry name" value="(Trans)glycosidases"/>
    <property type="match status" value="1"/>
</dbReference>
<dbReference type="InterPro" id="IPR017853">
    <property type="entry name" value="GH"/>
</dbReference>
<gene>
    <name evidence="1" type="ORF">D9757_013856</name>
</gene>
<accession>A0A8H5D602</accession>
<dbReference type="AlphaFoldDB" id="A0A8H5D602"/>
<evidence type="ECO:0000313" key="2">
    <source>
        <dbReference type="Proteomes" id="UP000518752"/>
    </source>
</evidence>
<dbReference type="EMBL" id="JAACJN010000265">
    <property type="protein sequence ID" value="KAF5353769.1"/>
    <property type="molecule type" value="Genomic_DNA"/>
</dbReference>
<sequence>MLRALMSCAYDRAKIWQDMTQYQRETVKSEYKAAGVSLIVSAFGSTETPTTSGVDPIAMADQMAKWVIANDLDGIDVNYEDFPAFDAGTAEVCVACQVYKAVAPNTSKGKYILTHAPVAPWFRTDRHYPNGAYVTVNKEVGDLIDWYNVQFYNQGANEYATCAGLLTESSSTFPKTALFQIHDNAKVPLKQLVICKPATPADANSGYMDPGTLATCLSEAKKKDWSAGVTVWQWPHAQAAWIKVSFYVADSRGPFQVLAGQLDRFLGFKVSSNFARNSVLLFSKFYLCVTVYVDDML</sequence>
<name>A0A8H5D602_9AGAR</name>
<dbReference type="OrthoDB" id="3012298at2759"/>
<proteinExistence type="predicted"/>
<organism evidence="1 2">
    <name type="scientific">Collybiopsis confluens</name>
    <dbReference type="NCBI Taxonomy" id="2823264"/>
    <lineage>
        <taxon>Eukaryota</taxon>
        <taxon>Fungi</taxon>
        <taxon>Dikarya</taxon>
        <taxon>Basidiomycota</taxon>
        <taxon>Agaricomycotina</taxon>
        <taxon>Agaricomycetes</taxon>
        <taxon>Agaricomycetidae</taxon>
        <taxon>Agaricales</taxon>
        <taxon>Marasmiineae</taxon>
        <taxon>Omphalotaceae</taxon>
        <taxon>Collybiopsis</taxon>
    </lineage>
</organism>